<feature type="transmembrane region" description="Helical" evidence="1">
    <location>
        <begin position="177"/>
        <end position="199"/>
    </location>
</feature>
<organism evidence="2 3">
    <name type="scientific">Paenibacillus donghaensis</name>
    <dbReference type="NCBI Taxonomy" id="414771"/>
    <lineage>
        <taxon>Bacteria</taxon>
        <taxon>Bacillati</taxon>
        <taxon>Bacillota</taxon>
        <taxon>Bacilli</taxon>
        <taxon>Bacillales</taxon>
        <taxon>Paenibacillaceae</taxon>
        <taxon>Paenibacillus</taxon>
    </lineage>
</organism>
<accession>A0A2Z2KM72</accession>
<dbReference type="Proteomes" id="UP000249890">
    <property type="component" value="Chromosome"/>
</dbReference>
<dbReference type="Pfam" id="PF11193">
    <property type="entry name" value="DUF2812"/>
    <property type="match status" value="1"/>
</dbReference>
<dbReference type="InterPro" id="IPR021359">
    <property type="entry name" value="DUF2812"/>
</dbReference>
<evidence type="ECO:0000313" key="2">
    <source>
        <dbReference type="EMBL" id="ASA25485.1"/>
    </source>
</evidence>
<feature type="transmembrane region" description="Helical" evidence="1">
    <location>
        <begin position="140"/>
        <end position="157"/>
    </location>
</feature>
<evidence type="ECO:0008006" key="4">
    <source>
        <dbReference type="Google" id="ProtNLM"/>
    </source>
</evidence>
<gene>
    <name evidence="2" type="ORF">B9T62_35000</name>
</gene>
<dbReference type="KEGG" id="pdh:B9T62_35000"/>
<protein>
    <recommendedName>
        <fullName evidence="4">DUF2812 domain-containing protein</fullName>
    </recommendedName>
</protein>
<keyword evidence="1" id="KW-0472">Membrane</keyword>
<evidence type="ECO:0000313" key="3">
    <source>
        <dbReference type="Proteomes" id="UP000249890"/>
    </source>
</evidence>
<keyword evidence="1" id="KW-0812">Transmembrane</keyword>
<proteinExistence type="predicted"/>
<reference evidence="2 3" key="1">
    <citation type="submission" date="2017-06" db="EMBL/GenBank/DDBJ databases">
        <title>Complete genome sequence of Paenibacillus donghaensis KCTC 13049T isolated from East Sea sediment, South Korea.</title>
        <authorList>
            <person name="Jung B.K."/>
            <person name="Hong S.-J."/>
            <person name="Shin J.-H."/>
        </authorList>
    </citation>
    <scope>NUCLEOTIDE SEQUENCE [LARGE SCALE GENOMIC DNA]</scope>
    <source>
        <strain evidence="2 3">KCTC 13049</strain>
    </source>
</reference>
<dbReference type="RefSeq" id="WP_087919448.1">
    <property type="nucleotide sequence ID" value="NZ_CP021780.1"/>
</dbReference>
<evidence type="ECO:0000256" key="1">
    <source>
        <dbReference type="SAM" id="Phobius"/>
    </source>
</evidence>
<name>A0A2Z2KM72_9BACL</name>
<dbReference type="OrthoDB" id="8757095at2"/>
<dbReference type="EMBL" id="CP021780">
    <property type="protein sequence ID" value="ASA25485.1"/>
    <property type="molecule type" value="Genomic_DNA"/>
</dbReference>
<sequence>MMKIFRIFFSDLDKQENWLNEKAKQGLRLTKTTKLFYYFEQCEPSEFTYKVELITDRSLQEQVEYRRSLGEDGIRTFTKNYAFGRIAYGKATLNLAGKIRVRTAPGTINSEILILEKKTDGKSFELFTDKNDKISYYKKVRNTFTLSIIGILIVVIVSKPRGLNFLNNEQVPIVISYVVKGLGIAICIPLLITVSKAMYRLRQLKKETTPE</sequence>
<keyword evidence="3" id="KW-1185">Reference proteome</keyword>
<dbReference type="AlphaFoldDB" id="A0A2Z2KM72"/>
<keyword evidence="1" id="KW-1133">Transmembrane helix</keyword>